<dbReference type="SUPFAM" id="SSF53062">
    <property type="entry name" value="PTS system fructose IIA component-like"/>
    <property type="match status" value="1"/>
</dbReference>
<dbReference type="Pfam" id="PF03610">
    <property type="entry name" value="EIIA-man"/>
    <property type="match status" value="1"/>
</dbReference>
<dbReference type="OrthoDB" id="9799827at2"/>
<sequence>MLEFKNLKGVGIEMKAIVVTTHGTLCKGLLETAEMMVGHLENTFSLSLDGEGITKFSESMDKLITDLKNNYDEILILCDLKGGSPYNESMKHFLLNQDVVKVVAGVNLPMFVEVYIQLQSVSLDELHKLAIETGQQSISN</sequence>
<dbReference type="GO" id="GO:0009401">
    <property type="term" value="P:phosphoenolpyruvate-dependent sugar phosphotransferase system"/>
    <property type="evidence" value="ECO:0007669"/>
    <property type="project" value="InterPro"/>
</dbReference>
<feature type="domain" description="PTS EIIA type-4" evidence="2">
    <location>
        <begin position="14"/>
        <end position="138"/>
    </location>
</feature>
<dbReference type="Gene3D" id="3.40.50.510">
    <property type="entry name" value="Phosphotransferase system, mannose-type IIA component"/>
    <property type="match status" value="1"/>
</dbReference>
<dbReference type="PANTHER" id="PTHR33799:SF1">
    <property type="entry name" value="PTS SYSTEM MANNOSE-SPECIFIC EIIAB COMPONENT-RELATED"/>
    <property type="match status" value="1"/>
</dbReference>
<dbReference type="InterPro" id="IPR051471">
    <property type="entry name" value="Bacterial_PTS_sugar_comp"/>
</dbReference>
<dbReference type="InterPro" id="IPR004701">
    <property type="entry name" value="PTS_EIIA_man-typ"/>
</dbReference>
<evidence type="ECO:0000313" key="3">
    <source>
        <dbReference type="EMBL" id="CRK80186.1"/>
    </source>
</evidence>
<reference evidence="4" key="1">
    <citation type="submission" date="2015-05" db="EMBL/GenBank/DDBJ databases">
        <authorList>
            <person name="Urmite Genomes"/>
        </authorList>
    </citation>
    <scope>NUCLEOTIDE SEQUENCE [LARGE SCALE GENOMIC DNA]</scope>
    <source>
        <strain evidence="4">LF1</strain>
    </source>
</reference>
<organism evidence="3 4">
    <name type="scientific">Neobacillus massiliamazoniensis</name>
    <dbReference type="NCBI Taxonomy" id="1499688"/>
    <lineage>
        <taxon>Bacteria</taxon>
        <taxon>Bacillati</taxon>
        <taxon>Bacillota</taxon>
        <taxon>Bacilli</taxon>
        <taxon>Bacillales</taxon>
        <taxon>Bacillaceae</taxon>
        <taxon>Neobacillus</taxon>
    </lineage>
</organism>
<dbReference type="PROSITE" id="PS51096">
    <property type="entry name" value="PTS_EIIA_TYPE_4"/>
    <property type="match status" value="1"/>
</dbReference>
<proteinExistence type="predicted"/>
<dbReference type="EMBL" id="CVRB01000001">
    <property type="protein sequence ID" value="CRK80186.1"/>
    <property type="molecule type" value="Genomic_DNA"/>
</dbReference>
<dbReference type="STRING" id="1499688.BN000_00067"/>
<evidence type="ECO:0000313" key="4">
    <source>
        <dbReference type="Proteomes" id="UP000199087"/>
    </source>
</evidence>
<dbReference type="GO" id="GO:0016740">
    <property type="term" value="F:transferase activity"/>
    <property type="evidence" value="ECO:0007669"/>
    <property type="project" value="UniProtKB-KW"/>
</dbReference>
<dbReference type="InterPro" id="IPR036662">
    <property type="entry name" value="PTS_EIIA_man-typ_sf"/>
</dbReference>
<dbReference type="RefSeq" id="WP_090629355.1">
    <property type="nucleotide sequence ID" value="NZ_CVRB01000001.1"/>
</dbReference>
<keyword evidence="1" id="KW-0808">Transferase</keyword>
<dbReference type="PANTHER" id="PTHR33799">
    <property type="entry name" value="PTS PERMEASE-RELATED-RELATED"/>
    <property type="match status" value="1"/>
</dbReference>
<dbReference type="AlphaFoldDB" id="A0A0U1NQ64"/>
<dbReference type="GO" id="GO:0016020">
    <property type="term" value="C:membrane"/>
    <property type="evidence" value="ECO:0007669"/>
    <property type="project" value="InterPro"/>
</dbReference>
<dbReference type="Proteomes" id="UP000199087">
    <property type="component" value="Unassembled WGS sequence"/>
</dbReference>
<evidence type="ECO:0000256" key="1">
    <source>
        <dbReference type="ARBA" id="ARBA00022679"/>
    </source>
</evidence>
<name>A0A0U1NQ64_9BACI</name>
<evidence type="ECO:0000259" key="2">
    <source>
        <dbReference type="PROSITE" id="PS51096"/>
    </source>
</evidence>
<keyword evidence="4" id="KW-1185">Reference proteome</keyword>
<protein>
    <submittedName>
        <fullName evidence="3">PTS system, mannose/fructose/sorbose family, IIA subunit</fullName>
    </submittedName>
</protein>
<accession>A0A0U1NQ64</accession>
<gene>
    <name evidence="3" type="primary">ptnA_1</name>
    <name evidence="3" type="ORF">BN000_00067</name>
</gene>